<keyword evidence="2" id="KW-1185">Reference proteome</keyword>
<dbReference type="EMBL" id="KZ857848">
    <property type="protein sequence ID" value="RDX39460.1"/>
    <property type="molecule type" value="Genomic_DNA"/>
</dbReference>
<dbReference type="AlphaFoldDB" id="A0A371CGQ7"/>
<dbReference type="Proteomes" id="UP000256964">
    <property type="component" value="Unassembled WGS sequence"/>
</dbReference>
<sequence>MKGRFRIVSCSAGREREACRRSGQDAPARACAGGTRSKVRRVLPRTLSQRTAAADHTGPGLDARWVTGIWLHSAVIPATISTYSPDVGHRCTARG</sequence>
<organism evidence="1 2">
    <name type="scientific">Lentinus brumalis</name>
    <dbReference type="NCBI Taxonomy" id="2498619"/>
    <lineage>
        <taxon>Eukaryota</taxon>
        <taxon>Fungi</taxon>
        <taxon>Dikarya</taxon>
        <taxon>Basidiomycota</taxon>
        <taxon>Agaricomycotina</taxon>
        <taxon>Agaricomycetes</taxon>
        <taxon>Polyporales</taxon>
        <taxon>Polyporaceae</taxon>
        <taxon>Lentinus</taxon>
    </lineage>
</organism>
<accession>A0A371CGQ7</accession>
<name>A0A371CGQ7_9APHY</name>
<proteinExistence type="predicted"/>
<reference evidence="1 2" key="1">
    <citation type="journal article" date="2018" name="Biotechnol. Biofuels">
        <title>Integrative visual omics of the white-rot fungus Polyporus brumalis exposes the biotechnological potential of its oxidative enzymes for delignifying raw plant biomass.</title>
        <authorList>
            <person name="Miyauchi S."/>
            <person name="Rancon A."/>
            <person name="Drula E."/>
            <person name="Hage H."/>
            <person name="Chaduli D."/>
            <person name="Favel A."/>
            <person name="Grisel S."/>
            <person name="Henrissat B."/>
            <person name="Herpoel-Gimbert I."/>
            <person name="Ruiz-Duenas F.J."/>
            <person name="Chevret D."/>
            <person name="Hainaut M."/>
            <person name="Lin J."/>
            <person name="Wang M."/>
            <person name="Pangilinan J."/>
            <person name="Lipzen A."/>
            <person name="Lesage-Meessen L."/>
            <person name="Navarro D."/>
            <person name="Riley R."/>
            <person name="Grigoriev I.V."/>
            <person name="Zhou S."/>
            <person name="Raouche S."/>
            <person name="Rosso M.N."/>
        </authorList>
    </citation>
    <scope>NUCLEOTIDE SEQUENCE [LARGE SCALE GENOMIC DNA]</scope>
    <source>
        <strain evidence="1 2">BRFM 1820</strain>
    </source>
</reference>
<protein>
    <submittedName>
        <fullName evidence="1">Uncharacterized protein</fullName>
    </submittedName>
</protein>
<evidence type="ECO:0000313" key="2">
    <source>
        <dbReference type="Proteomes" id="UP000256964"/>
    </source>
</evidence>
<gene>
    <name evidence="1" type="ORF">OH76DRAFT_829234</name>
</gene>
<evidence type="ECO:0000313" key="1">
    <source>
        <dbReference type="EMBL" id="RDX39460.1"/>
    </source>
</evidence>